<dbReference type="InterPro" id="IPR023696">
    <property type="entry name" value="Ureohydrolase_dom_sf"/>
</dbReference>
<dbReference type="Pfam" id="PF00491">
    <property type="entry name" value="Arginase"/>
    <property type="match status" value="1"/>
</dbReference>
<feature type="binding site" evidence="4">
    <location>
        <position position="124"/>
    </location>
    <ligand>
        <name>Mn(2+)</name>
        <dbReference type="ChEBI" id="CHEBI:29035"/>
        <label>2</label>
    </ligand>
</feature>
<evidence type="ECO:0000313" key="6">
    <source>
        <dbReference type="EMBL" id="SNB61799.1"/>
    </source>
</evidence>
<feature type="binding site" evidence="4">
    <location>
        <position position="240"/>
    </location>
    <ligand>
        <name>Mn(2+)</name>
        <dbReference type="ChEBI" id="CHEBI:29035"/>
        <label>1</label>
    </ligand>
</feature>
<keyword evidence="3 5" id="KW-0378">Hydrolase</keyword>
<dbReference type="GO" id="GO:0033389">
    <property type="term" value="P:putrescine biosynthetic process from arginine, via agmatine"/>
    <property type="evidence" value="ECO:0007669"/>
    <property type="project" value="TreeGrafter"/>
</dbReference>
<dbReference type="CDD" id="cd11592">
    <property type="entry name" value="Agmatinase_PAH"/>
    <property type="match status" value="1"/>
</dbReference>
<dbReference type="InterPro" id="IPR006035">
    <property type="entry name" value="Ureohydrolase"/>
</dbReference>
<dbReference type="EMBL" id="FYEK01000018">
    <property type="protein sequence ID" value="SNB61799.1"/>
    <property type="molecule type" value="Genomic_DNA"/>
</dbReference>
<feature type="binding site" evidence="4">
    <location>
        <position position="151"/>
    </location>
    <ligand>
        <name>Mn(2+)</name>
        <dbReference type="ChEBI" id="CHEBI:29035"/>
        <label>1</label>
    </ligand>
</feature>
<dbReference type="PROSITE" id="PS51409">
    <property type="entry name" value="ARGINASE_2"/>
    <property type="match status" value="1"/>
</dbReference>
<evidence type="ECO:0000256" key="5">
    <source>
        <dbReference type="RuleBase" id="RU003684"/>
    </source>
</evidence>
<dbReference type="PROSITE" id="PS01053">
    <property type="entry name" value="ARGINASE_1"/>
    <property type="match status" value="1"/>
</dbReference>
<evidence type="ECO:0000256" key="4">
    <source>
        <dbReference type="PIRSR" id="PIRSR036979-1"/>
    </source>
</evidence>
<protein>
    <submittedName>
        <fullName evidence="6">Agmatinase</fullName>
    </submittedName>
</protein>
<dbReference type="GO" id="GO:0008783">
    <property type="term" value="F:agmatinase activity"/>
    <property type="evidence" value="ECO:0007669"/>
    <property type="project" value="TreeGrafter"/>
</dbReference>
<keyword evidence="4" id="KW-0464">Manganese</keyword>
<accession>A0A212QQN8</accession>
<feature type="binding site" evidence="4">
    <location>
        <position position="147"/>
    </location>
    <ligand>
        <name>Mn(2+)</name>
        <dbReference type="ChEBI" id="CHEBI:29035"/>
        <label>1</label>
    </ligand>
</feature>
<comment type="cofactor">
    <cofactor evidence="4">
        <name>Mn(2+)</name>
        <dbReference type="ChEBI" id="CHEBI:29035"/>
    </cofactor>
    <text evidence="4">Binds 2 manganese ions per subunit.</text>
</comment>
<comment type="similarity">
    <text evidence="1">Belongs to the arginase family. Agmatinase subfamily.</text>
</comment>
<dbReference type="PANTHER" id="PTHR11358:SF26">
    <property type="entry name" value="GUANIDINO ACID HYDROLASE, MITOCHONDRIAL"/>
    <property type="match status" value="1"/>
</dbReference>
<dbReference type="OrthoDB" id="9788689at2"/>
<dbReference type="NCBIfam" id="TIGR01230">
    <property type="entry name" value="agmatinase"/>
    <property type="match status" value="1"/>
</dbReference>
<evidence type="ECO:0000256" key="3">
    <source>
        <dbReference type="ARBA" id="ARBA00022801"/>
    </source>
</evidence>
<keyword evidence="2 4" id="KW-0479">Metal-binding</keyword>
<evidence type="ECO:0000256" key="1">
    <source>
        <dbReference type="ARBA" id="ARBA00009227"/>
    </source>
</evidence>
<dbReference type="InterPro" id="IPR005925">
    <property type="entry name" value="Agmatinase-rel"/>
</dbReference>
<dbReference type="PANTHER" id="PTHR11358">
    <property type="entry name" value="ARGINASE/AGMATINASE"/>
    <property type="match status" value="1"/>
</dbReference>
<proteinExistence type="inferred from homology"/>
<dbReference type="InterPro" id="IPR020855">
    <property type="entry name" value="Ureohydrolase_Mn_BS"/>
</dbReference>
<dbReference type="SUPFAM" id="SSF52768">
    <property type="entry name" value="Arginase/deacetylase"/>
    <property type="match status" value="1"/>
</dbReference>
<dbReference type="Proteomes" id="UP000197025">
    <property type="component" value="Unassembled WGS sequence"/>
</dbReference>
<keyword evidence="7" id="KW-1185">Reference proteome</keyword>
<dbReference type="AlphaFoldDB" id="A0A212QQN8"/>
<dbReference type="RefSeq" id="WP_088570621.1">
    <property type="nucleotide sequence ID" value="NZ_FYEK01000018.1"/>
</dbReference>
<evidence type="ECO:0000313" key="7">
    <source>
        <dbReference type="Proteomes" id="UP000197025"/>
    </source>
</evidence>
<organism evidence="6 7">
    <name type="scientific">Thermoflexus hugenholtzii JAD2</name>
    <dbReference type="NCBI Taxonomy" id="877466"/>
    <lineage>
        <taxon>Bacteria</taxon>
        <taxon>Bacillati</taxon>
        <taxon>Chloroflexota</taxon>
        <taxon>Thermoflexia</taxon>
        <taxon>Thermoflexales</taxon>
        <taxon>Thermoflexaceae</taxon>
        <taxon>Thermoflexus</taxon>
    </lineage>
</organism>
<gene>
    <name evidence="6" type="ORF">SAMN02746019_00004340</name>
</gene>
<reference evidence="7" key="1">
    <citation type="submission" date="2017-06" db="EMBL/GenBank/DDBJ databases">
        <authorList>
            <person name="Varghese N."/>
            <person name="Submissions S."/>
        </authorList>
    </citation>
    <scope>NUCLEOTIDE SEQUENCE [LARGE SCALE GENOMIC DNA]</scope>
    <source>
        <strain evidence="7">JAD2</strain>
    </source>
</reference>
<sequence length="329" mass="35086">MGRYQPPDALAFPRFAGIRTFMRLPHVQSPEGVDVAVVGLPFDTGATFRVGARFGPEAIRSASVLLRPYHPFLRVNLFEHLSVVDAGDAPVAPGFIEDSLRRIAEFLTPWAAAGVILIGLGGDHSVLLGELRAVAAAYGPVALVQLDSHPDTWDAYFGHRYTHGTVVRRAIEEGLILPQRSIQVGLRGPIYGPEDWEAARALGLEIVTAGEARALGLEGTARRILQRVGDHPAFLSVDIDFFDPAYAPGTGTPEVGGFASWEGLTLLRGLIGLPLVGMDVVEVLPAYDPAGITALLAANVVYEVLALLAARRRDGLPAVALLGARPEGM</sequence>
<dbReference type="PIRSF" id="PIRSF036979">
    <property type="entry name" value="Arginase"/>
    <property type="match status" value="1"/>
</dbReference>
<dbReference type="FunCoup" id="A0A212QQN8">
    <property type="interactions" value="236"/>
</dbReference>
<evidence type="ECO:0000256" key="2">
    <source>
        <dbReference type="ARBA" id="ARBA00022723"/>
    </source>
</evidence>
<name>A0A212QQN8_9CHLR</name>
<feature type="binding site" evidence="4">
    <location>
        <position position="149"/>
    </location>
    <ligand>
        <name>Mn(2+)</name>
        <dbReference type="ChEBI" id="CHEBI:29035"/>
        <label>1</label>
    </ligand>
</feature>
<feature type="binding site" evidence="4">
    <location>
        <position position="238"/>
    </location>
    <ligand>
        <name>Mn(2+)</name>
        <dbReference type="ChEBI" id="CHEBI:29035"/>
        <label>1</label>
    </ligand>
</feature>
<dbReference type="InParanoid" id="A0A212QQN8"/>
<dbReference type="GO" id="GO:0046872">
    <property type="term" value="F:metal ion binding"/>
    <property type="evidence" value="ECO:0007669"/>
    <property type="project" value="UniProtKB-KW"/>
</dbReference>
<dbReference type="Gene3D" id="3.40.800.10">
    <property type="entry name" value="Ureohydrolase domain"/>
    <property type="match status" value="1"/>
</dbReference>